<dbReference type="PROSITE" id="PS51186">
    <property type="entry name" value="GNAT"/>
    <property type="match status" value="1"/>
</dbReference>
<comment type="caution">
    <text evidence="4">The sequence shown here is derived from an EMBL/GenBank/DDBJ whole genome shotgun (WGS) entry which is preliminary data.</text>
</comment>
<dbReference type="InterPro" id="IPR016181">
    <property type="entry name" value="Acyl_CoA_acyltransferase"/>
</dbReference>
<dbReference type="Gene3D" id="3.40.630.30">
    <property type="match status" value="1"/>
</dbReference>
<reference evidence="4 5" key="1">
    <citation type="journal article" date="2008" name="Int. J. Syst. Evol. Microbiol.">
        <title>Description of Roseateles aquatilis sp. nov. and Roseateles terrae sp. nov., in the class Betaproteobacteria, and emended description of the genus Roseateles.</title>
        <authorList>
            <person name="Gomila M."/>
            <person name="Bowien B."/>
            <person name="Falsen E."/>
            <person name="Moore E.R."/>
            <person name="Lalucat J."/>
        </authorList>
    </citation>
    <scope>NUCLEOTIDE SEQUENCE [LARGE SCALE GENOMIC DNA]</scope>
    <source>
        <strain evidence="4 5">CCUG 48205</strain>
    </source>
</reference>
<dbReference type="PANTHER" id="PTHR10545">
    <property type="entry name" value="DIAMINE N-ACETYLTRANSFERASE"/>
    <property type="match status" value="1"/>
</dbReference>
<dbReference type="SUPFAM" id="SSF55729">
    <property type="entry name" value="Acyl-CoA N-acyltransferases (Nat)"/>
    <property type="match status" value="1"/>
</dbReference>
<gene>
    <name evidence="4" type="ORF">CDN99_21065</name>
</gene>
<dbReference type="CDD" id="cd04301">
    <property type="entry name" value="NAT_SF"/>
    <property type="match status" value="1"/>
</dbReference>
<keyword evidence="5" id="KW-1185">Reference proteome</keyword>
<dbReference type="RefSeq" id="WP_088386873.1">
    <property type="nucleotide sequence ID" value="NZ_NIOF01000011.1"/>
</dbReference>
<dbReference type="AlphaFoldDB" id="A0A246J174"/>
<dbReference type="EMBL" id="NIOF01000011">
    <property type="protein sequence ID" value="OWQ86326.1"/>
    <property type="molecule type" value="Genomic_DNA"/>
</dbReference>
<protein>
    <submittedName>
        <fullName evidence="4">GNAT family N-acetyltransferase</fullName>
    </submittedName>
</protein>
<evidence type="ECO:0000313" key="4">
    <source>
        <dbReference type="EMBL" id="OWQ86326.1"/>
    </source>
</evidence>
<dbReference type="GO" id="GO:0008080">
    <property type="term" value="F:N-acetyltransferase activity"/>
    <property type="evidence" value="ECO:0007669"/>
    <property type="project" value="TreeGrafter"/>
</dbReference>
<keyword evidence="1 4" id="KW-0808">Transferase</keyword>
<evidence type="ECO:0000313" key="5">
    <source>
        <dbReference type="Proteomes" id="UP000197468"/>
    </source>
</evidence>
<evidence type="ECO:0000256" key="2">
    <source>
        <dbReference type="ARBA" id="ARBA00023315"/>
    </source>
</evidence>
<organism evidence="4 5">
    <name type="scientific">Roseateles aquatilis</name>
    <dbReference type="NCBI Taxonomy" id="431061"/>
    <lineage>
        <taxon>Bacteria</taxon>
        <taxon>Pseudomonadati</taxon>
        <taxon>Pseudomonadota</taxon>
        <taxon>Betaproteobacteria</taxon>
        <taxon>Burkholderiales</taxon>
        <taxon>Sphaerotilaceae</taxon>
        <taxon>Roseateles</taxon>
    </lineage>
</organism>
<dbReference type="PANTHER" id="PTHR10545:SF42">
    <property type="entry name" value="ACETYLTRANSFERASE"/>
    <property type="match status" value="1"/>
</dbReference>
<dbReference type="InterPro" id="IPR051016">
    <property type="entry name" value="Diverse_Substrate_AcTransf"/>
</dbReference>
<keyword evidence="2" id="KW-0012">Acyltransferase</keyword>
<accession>A0A246J174</accession>
<dbReference type="OrthoDB" id="5295305at2"/>
<feature type="domain" description="N-acetyltransferase" evidence="3">
    <location>
        <begin position="5"/>
        <end position="153"/>
    </location>
</feature>
<name>A0A246J174_9BURK</name>
<dbReference type="Pfam" id="PF00583">
    <property type="entry name" value="Acetyltransf_1"/>
    <property type="match status" value="1"/>
</dbReference>
<dbReference type="Proteomes" id="UP000197468">
    <property type="component" value="Unassembled WGS sequence"/>
</dbReference>
<evidence type="ECO:0000259" key="3">
    <source>
        <dbReference type="PROSITE" id="PS51186"/>
    </source>
</evidence>
<sequence>MPSAFLIRAVRPSDLPAWRPLWDGYNAFYGRAGETALPEAVTATTWSRFFDENEPVHALVAELDGKLVGLTHYLFHRSTSRSDDVCYLQDLFTAEDVRGRGVGRALIEAVATAAKAAGSSRVYWQTQTTNAPGRALYDQVAQHKGFIVYSREL</sequence>
<dbReference type="InterPro" id="IPR000182">
    <property type="entry name" value="GNAT_dom"/>
</dbReference>
<evidence type="ECO:0000256" key="1">
    <source>
        <dbReference type="ARBA" id="ARBA00022679"/>
    </source>
</evidence>
<proteinExistence type="predicted"/>